<keyword evidence="3" id="KW-0521">NADP</keyword>
<organism evidence="7 8">
    <name type="scientific">Lelliottia nimipressuralis</name>
    <dbReference type="NCBI Taxonomy" id="69220"/>
    <lineage>
        <taxon>Bacteria</taxon>
        <taxon>Pseudomonadati</taxon>
        <taxon>Pseudomonadota</taxon>
        <taxon>Gammaproteobacteria</taxon>
        <taxon>Enterobacterales</taxon>
        <taxon>Enterobacteriaceae</taxon>
        <taxon>Lelliottia</taxon>
    </lineage>
</organism>
<dbReference type="CDD" id="cd00431">
    <property type="entry name" value="cysteine_hydrolases"/>
    <property type="match status" value="1"/>
</dbReference>
<evidence type="ECO:0000313" key="8">
    <source>
        <dbReference type="Proteomes" id="UP000323910"/>
    </source>
</evidence>
<protein>
    <submittedName>
        <fullName evidence="7">Pyrimidine utilization protein A</fullName>
    </submittedName>
</protein>
<keyword evidence="2" id="KW-0288">FMN</keyword>
<feature type="domain" description="Luciferase-like" evidence="6">
    <location>
        <begin position="1"/>
        <end position="284"/>
    </location>
</feature>
<dbReference type="CDD" id="cd01094">
    <property type="entry name" value="Alkanesulfonate_monoxygenase"/>
    <property type="match status" value="1"/>
</dbReference>
<dbReference type="InterPro" id="IPR036380">
    <property type="entry name" value="Isochorismatase-like_sf"/>
</dbReference>
<dbReference type="InterPro" id="IPR036661">
    <property type="entry name" value="Luciferase-like_sf"/>
</dbReference>
<evidence type="ECO:0000256" key="1">
    <source>
        <dbReference type="ARBA" id="ARBA00022630"/>
    </source>
</evidence>
<dbReference type="InterPro" id="IPR019914">
    <property type="entry name" value="Pyrimidine_monooxygenase_RutA"/>
</dbReference>
<evidence type="ECO:0000259" key="6">
    <source>
        <dbReference type="Pfam" id="PF00296"/>
    </source>
</evidence>
<dbReference type="InterPro" id="IPR011251">
    <property type="entry name" value="Luciferase-like_dom"/>
</dbReference>
<keyword evidence="4" id="KW-0560">Oxidoreductase</keyword>
<evidence type="ECO:0000256" key="2">
    <source>
        <dbReference type="ARBA" id="ARBA00022643"/>
    </source>
</evidence>
<accession>A0ABY3P5C4</accession>
<dbReference type="Pfam" id="PF00296">
    <property type="entry name" value="Bac_luciferase"/>
    <property type="match status" value="1"/>
</dbReference>
<dbReference type="PANTHER" id="PTHR42847">
    <property type="entry name" value="ALKANESULFONATE MONOOXYGENASE"/>
    <property type="match status" value="1"/>
</dbReference>
<reference evidence="7 8" key="1">
    <citation type="submission" date="2019-08" db="EMBL/GenBank/DDBJ databases">
        <title>The draft genome of Lelliottia nimipressuralis strain CICC 24156.</title>
        <authorList>
            <person name="Wu W."/>
            <person name="Feng Y."/>
            <person name="Zong Z."/>
        </authorList>
    </citation>
    <scope>NUCLEOTIDE SEQUENCE [LARGE SCALE GENOMIC DNA]</scope>
    <source>
        <strain evidence="7 8">CICC 24156</strain>
    </source>
</reference>
<dbReference type="SUPFAM" id="SSF52499">
    <property type="entry name" value="Isochorismatase-like hydrolases"/>
    <property type="match status" value="1"/>
</dbReference>
<dbReference type="RefSeq" id="WP_149044976.1">
    <property type="nucleotide sequence ID" value="NZ_VTFR01000003.1"/>
</dbReference>
<dbReference type="SUPFAM" id="SSF51679">
    <property type="entry name" value="Bacterial luciferase-like"/>
    <property type="match status" value="1"/>
</dbReference>
<evidence type="ECO:0000256" key="5">
    <source>
        <dbReference type="ARBA" id="ARBA00023033"/>
    </source>
</evidence>
<gene>
    <name evidence="7" type="primary">rutA</name>
    <name evidence="7" type="ORF">FZO59_07780</name>
</gene>
<keyword evidence="5" id="KW-0503">Monooxygenase</keyword>
<keyword evidence="1" id="KW-0285">Flavoprotein</keyword>
<evidence type="ECO:0000256" key="4">
    <source>
        <dbReference type="ARBA" id="ARBA00023002"/>
    </source>
</evidence>
<name>A0ABY3P5C4_9ENTR</name>
<dbReference type="InterPro" id="IPR050172">
    <property type="entry name" value="SsuD_RutA_monooxygenase"/>
</dbReference>
<evidence type="ECO:0000256" key="3">
    <source>
        <dbReference type="ARBA" id="ARBA00022857"/>
    </source>
</evidence>
<dbReference type="Proteomes" id="UP000323910">
    <property type="component" value="Unassembled WGS sequence"/>
</dbReference>
<dbReference type="PANTHER" id="PTHR42847:SF4">
    <property type="entry name" value="ALKANESULFONATE MONOOXYGENASE-RELATED"/>
    <property type="match status" value="1"/>
</dbReference>
<dbReference type="EMBL" id="VTFR01000003">
    <property type="protein sequence ID" value="TYT34275.1"/>
    <property type="molecule type" value="Genomic_DNA"/>
</dbReference>
<proteinExistence type="predicted"/>
<evidence type="ECO:0000313" key="7">
    <source>
        <dbReference type="EMBL" id="TYT34275.1"/>
    </source>
</evidence>
<dbReference type="NCBIfam" id="TIGR03612">
    <property type="entry name" value="RutA"/>
    <property type="match status" value="1"/>
</dbReference>
<sequence>MKIGVFVPIGNNGWLISSHAPQYMPTFELNKAIVQKAEHYHFDFALSMIKLRGFGGKTEFWDHNLESFTLMAGLAAVTSRIQIYATAATLTLPPAIVARMASTIDSISGGRFGVNLVTGWQKPEYEQMGLWPGDEYFSRRYDYLTEYVQVLRDLWGTGKSDFKGDYFTMNDCRVSPQPSTPMKVICAGQSDAGMAFSAQHADFNFCFGKGVNTPAAFAPTAARMKEAAEVTGREVGSYVLFMVIADETDEAARAKWEHYKAGGPGSPNFHKSNALKTMRKQPELQGKLLAKGGWDYQLVDELVPQPGDIVLPKPRYSGFFNTPLDSLLRSRGIRHLVFTGIATNVCVESTLRDGFFLEYFGVVLSDATHQAGPEFAQQAALFNIETFFGWVSTVAEFCDAISPPSLARIA</sequence>
<keyword evidence="8" id="KW-1185">Reference proteome</keyword>
<dbReference type="Gene3D" id="3.20.20.30">
    <property type="entry name" value="Luciferase-like domain"/>
    <property type="match status" value="1"/>
</dbReference>
<comment type="caution">
    <text evidence="7">The sequence shown here is derived from an EMBL/GenBank/DDBJ whole genome shotgun (WGS) entry which is preliminary data.</text>
</comment>